<name>R4SN57_9PSEU</name>
<evidence type="ECO:0000313" key="2">
    <source>
        <dbReference type="Proteomes" id="UP000013968"/>
    </source>
</evidence>
<dbReference type="Proteomes" id="UP000013968">
    <property type="component" value="Chromosome"/>
</dbReference>
<dbReference type="KEGG" id="aoi:AORI_2391"/>
<dbReference type="PATRIC" id="fig|1156913.3.peg.2449"/>
<dbReference type="EMBL" id="CP003410">
    <property type="protein sequence ID" value="AGM04979.1"/>
    <property type="molecule type" value="Genomic_DNA"/>
</dbReference>
<evidence type="ECO:0000313" key="1">
    <source>
        <dbReference type="EMBL" id="AGM04979.1"/>
    </source>
</evidence>
<organism evidence="1 2">
    <name type="scientific">Amycolatopsis keratiniphila</name>
    <dbReference type="NCBI Taxonomy" id="129921"/>
    <lineage>
        <taxon>Bacteria</taxon>
        <taxon>Bacillati</taxon>
        <taxon>Actinomycetota</taxon>
        <taxon>Actinomycetes</taxon>
        <taxon>Pseudonocardiales</taxon>
        <taxon>Pseudonocardiaceae</taxon>
        <taxon>Amycolatopsis</taxon>
        <taxon>Amycolatopsis japonica group</taxon>
    </lineage>
</organism>
<protein>
    <submittedName>
        <fullName evidence="1">Uncharacterized protein</fullName>
    </submittedName>
</protein>
<dbReference type="AlphaFoldDB" id="R4SN57"/>
<keyword evidence="2" id="KW-1185">Reference proteome</keyword>
<dbReference type="HOGENOM" id="CLU_2434410_0_0_11"/>
<gene>
    <name evidence="1" type="ORF">AORI_2391</name>
</gene>
<accession>R4SN57</accession>
<reference evidence="1 2" key="1">
    <citation type="journal article" date="2013" name="BMC Genomics">
        <title>ContigScape: a Cytoscape plugin facilitating microbial genome gap closing.</title>
        <authorList>
            <person name="Tang B."/>
            <person name="Wang Q."/>
            <person name="Yang M."/>
            <person name="Xie F."/>
            <person name="Zhu Y."/>
            <person name="Zhuo Y."/>
            <person name="Wang S."/>
            <person name="Gao H."/>
            <person name="Ding X."/>
            <person name="Zhang L."/>
            <person name="Zhao G."/>
            <person name="Zheng H."/>
        </authorList>
    </citation>
    <scope>NUCLEOTIDE SEQUENCE [LARGE SCALE GENOMIC DNA]</scope>
    <source>
        <strain evidence="1 2">HCCB10007</strain>
    </source>
</reference>
<sequence length="90" mass="9894">MAARGGRVEPVLVVPGVVARREYGDRRRSLALRGERDLCRLRARGLRSRRRRGACPRVGGSSAGSSRTCYSSCGELPKECPAHTWLAPFI</sequence>
<proteinExistence type="predicted"/>